<dbReference type="Pfam" id="PF16242">
    <property type="entry name" value="Pyrid_ox_like"/>
    <property type="match status" value="1"/>
</dbReference>
<dbReference type="InterPro" id="IPR052917">
    <property type="entry name" value="Stress-Dev_Protein"/>
</dbReference>
<protein>
    <submittedName>
        <fullName evidence="2">Pyridoxamine 5'-phosphate oxidase family protein</fullName>
    </submittedName>
</protein>
<proteinExistence type="predicted"/>
<dbReference type="EMBL" id="CP121196">
    <property type="protein sequence ID" value="XBH19936.1"/>
    <property type="molecule type" value="Genomic_DNA"/>
</dbReference>
<evidence type="ECO:0000313" key="2">
    <source>
        <dbReference type="EMBL" id="XBH19936.1"/>
    </source>
</evidence>
<organism evidence="2">
    <name type="scientific">Telmatobacter sp. DSM 110680</name>
    <dbReference type="NCBI Taxonomy" id="3036704"/>
    <lineage>
        <taxon>Bacteria</taxon>
        <taxon>Pseudomonadati</taxon>
        <taxon>Acidobacteriota</taxon>
        <taxon>Terriglobia</taxon>
        <taxon>Terriglobales</taxon>
        <taxon>Acidobacteriaceae</taxon>
        <taxon>Telmatobacter</taxon>
    </lineage>
</organism>
<dbReference type="PANTHER" id="PTHR34818">
    <property type="entry name" value="PROTEIN BLI-3"/>
    <property type="match status" value="1"/>
</dbReference>
<feature type="domain" description="General stress protein FMN-binding split barrel" evidence="1">
    <location>
        <begin position="13"/>
        <end position="159"/>
    </location>
</feature>
<gene>
    <name evidence="2" type="ORF">P8935_11590</name>
</gene>
<dbReference type="AlphaFoldDB" id="A0AAU7DT74"/>
<reference evidence="2" key="1">
    <citation type="submission" date="2023-03" db="EMBL/GenBank/DDBJ databases">
        <title>Edaphobacter sp.</title>
        <authorList>
            <person name="Huber K.J."/>
            <person name="Papendorf J."/>
            <person name="Pilke C."/>
            <person name="Bunk B."/>
            <person name="Sproeer C."/>
            <person name="Pester M."/>
        </authorList>
    </citation>
    <scope>NUCLEOTIDE SEQUENCE</scope>
    <source>
        <strain evidence="2">DSM 110680</strain>
    </source>
</reference>
<dbReference type="InterPro" id="IPR012349">
    <property type="entry name" value="Split_barrel_FMN-bd"/>
</dbReference>
<evidence type="ECO:0000259" key="1">
    <source>
        <dbReference type="Pfam" id="PF16242"/>
    </source>
</evidence>
<name>A0AAU7DT74_9BACT</name>
<dbReference type="RefSeq" id="WP_348265158.1">
    <property type="nucleotide sequence ID" value="NZ_CP121196.1"/>
</dbReference>
<dbReference type="SUPFAM" id="SSF50475">
    <property type="entry name" value="FMN-binding split barrel"/>
    <property type="match status" value="1"/>
</dbReference>
<dbReference type="InterPro" id="IPR038725">
    <property type="entry name" value="YdaG_split_barrel_FMN-bd"/>
</dbReference>
<dbReference type="Gene3D" id="2.30.110.10">
    <property type="entry name" value="Electron Transport, Fmn-binding Protein, Chain A"/>
    <property type="match status" value="1"/>
</dbReference>
<sequence>MSEAAQLTGAEGMKKLGDLIAEIRFAMLTTAAPDGTIDSRPMATQKTEFQGSVWFLTAHDSRKVGEIADNDHVSLIYADPGNASYVTVKGHGYVSHDKQKIHELWNPMYQAWFPGGESDPQIRVLRVDVTEAEYWEANDSKIIRSIKYLAAAATKGSVDVGEHGKVSVNR</sequence>
<dbReference type="PANTHER" id="PTHR34818:SF1">
    <property type="entry name" value="PROTEIN BLI-3"/>
    <property type="match status" value="1"/>
</dbReference>
<accession>A0AAU7DT74</accession>